<dbReference type="InterPro" id="IPR021109">
    <property type="entry name" value="Peptidase_aspartic_dom_sf"/>
</dbReference>
<dbReference type="InterPro" id="IPR001969">
    <property type="entry name" value="Aspartic_peptidase_AS"/>
</dbReference>
<dbReference type="GO" id="GO:0006508">
    <property type="term" value="P:proteolysis"/>
    <property type="evidence" value="ECO:0007669"/>
    <property type="project" value="InterPro"/>
</dbReference>
<dbReference type="GO" id="GO:0004190">
    <property type="term" value="F:aspartic-type endopeptidase activity"/>
    <property type="evidence" value="ECO:0007669"/>
    <property type="project" value="InterPro"/>
</dbReference>
<evidence type="ECO:0000256" key="1">
    <source>
        <dbReference type="SAM" id="MobiDB-lite"/>
    </source>
</evidence>
<dbReference type="EMBL" id="LR899009">
    <property type="protein sequence ID" value="CAD7079595.1"/>
    <property type="molecule type" value="Genomic_DNA"/>
</dbReference>
<proteinExistence type="predicted"/>
<feature type="region of interest" description="Disordered" evidence="1">
    <location>
        <begin position="130"/>
        <end position="187"/>
    </location>
</feature>
<organism evidence="2 3">
    <name type="scientific">Hermetia illucens</name>
    <name type="common">Black soldier fly</name>
    <dbReference type="NCBI Taxonomy" id="343691"/>
    <lineage>
        <taxon>Eukaryota</taxon>
        <taxon>Metazoa</taxon>
        <taxon>Ecdysozoa</taxon>
        <taxon>Arthropoda</taxon>
        <taxon>Hexapoda</taxon>
        <taxon>Insecta</taxon>
        <taxon>Pterygota</taxon>
        <taxon>Neoptera</taxon>
        <taxon>Endopterygota</taxon>
        <taxon>Diptera</taxon>
        <taxon>Brachycera</taxon>
        <taxon>Stratiomyomorpha</taxon>
        <taxon>Stratiomyidae</taxon>
        <taxon>Hermetiinae</taxon>
        <taxon>Hermetia</taxon>
    </lineage>
</organism>
<dbReference type="Proteomes" id="UP000594454">
    <property type="component" value="Chromosome 1"/>
</dbReference>
<protein>
    <submittedName>
        <fullName evidence="2">Uncharacterized protein</fullName>
    </submittedName>
</protein>
<name>A0A7R8UF12_HERIL</name>
<feature type="compositionally biased region" description="Polar residues" evidence="1">
    <location>
        <begin position="178"/>
        <end position="187"/>
    </location>
</feature>
<dbReference type="PROSITE" id="PS00141">
    <property type="entry name" value="ASP_PROTEASE"/>
    <property type="match status" value="1"/>
</dbReference>
<evidence type="ECO:0000313" key="3">
    <source>
        <dbReference type="Proteomes" id="UP000594454"/>
    </source>
</evidence>
<accession>A0A7R8UF12</accession>
<dbReference type="SUPFAM" id="SSF50630">
    <property type="entry name" value="Acid proteases"/>
    <property type="match status" value="1"/>
</dbReference>
<feature type="compositionally biased region" description="Basic and acidic residues" evidence="1">
    <location>
        <begin position="158"/>
        <end position="177"/>
    </location>
</feature>
<dbReference type="AlphaFoldDB" id="A0A7R8UF12"/>
<evidence type="ECO:0000313" key="2">
    <source>
        <dbReference type="EMBL" id="CAD7079595.1"/>
    </source>
</evidence>
<dbReference type="Gene3D" id="2.40.70.10">
    <property type="entry name" value="Acid Proteases"/>
    <property type="match status" value="1"/>
</dbReference>
<dbReference type="CDD" id="cd00303">
    <property type="entry name" value="retropepsin_like"/>
    <property type="match status" value="1"/>
</dbReference>
<dbReference type="InParanoid" id="A0A7R8UF12"/>
<reference evidence="2 3" key="1">
    <citation type="submission" date="2020-11" db="EMBL/GenBank/DDBJ databases">
        <authorList>
            <person name="Wallbank WR R."/>
            <person name="Pardo Diaz C."/>
            <person name="Kozak K."/>
            <person name="Martin S."/>
            <person name="Jiggins C."/>
            <person name="Moest M."/>
            <person name="Warren A I."/>
            <person name="Generalovic N T."/>
            <person name="Byers J.R.P. K."/>
            <person name="Montejo-Kovacevich G."/>
            <person name="Yen C E."/>
        </authorList>
    </citation>
    <scope>NUCLEOTIDE SEQUENCE [LARGE SCALE GENOMIC DNA]</scope>
</reference>
<keyword evidence="3" id="KW-1185">Reference proteome</keyword>
<sequence length="354" mass="40092">MSVKFPVKLSGEYAEFTEEEIIEVSGENLLIEVNGVFVTYDEFVRIRYSDITRNQSRRILTSRESLVEKANQAGENAYLAEQALMVFINGLKPQLSQYVVAQKPQSVEEASPYAQEEEQRLKAYKPTVNRDFTNKNTLPGIHKVSGDRKNRNFGKKKCNSDDCERPADNSKNRREKSQPSSANSVTGDNSEFRINFVEVEESPYACFFNDNIKLKFLVDTGSSLNLIAARHVFEKNVHKTESISFKGLNSVDNRSYGSTKLSLRQNNIEVSVEFQVARNSVMCEFDGILGIPFLLKAKALINFENDELVCDGNVIKLSRKKLSIPPRTKITRYIQTNISNDEEVFVNGFLIPVA</sequence>
<gene>
    <name evidence="2" type="ORF">HERILL_LOCUS2806</name>
</gene>